<dbReference type="Pfam" id="PF02120">
    <property type="entry name" value="Flg_hook"/>
    <property type="match status" value="1"/>
</dbReference>
<evidence type="ECO:0000313" key="4">
    <source>
        <dbReference type="Proteomes" id="UP000001982"/>
    </source>
</evidence>
<evidence type="ECO:0000256" key="1">
    <source>
        <dbReference type="SAM" id="MobiDB-lite"/>
    </source>
</evidence>
<name>Q12I16_SHEDO</name>
<reference evidence="3 4" key="1">
    <citation type="submission" date="2006-03" db="EMBL/GenBank/DDBJ databases">
        <title>Complete sequence of Shewanella denitrificans OS217.</title>
        <authorList>
            <consortium name="US DOE Joint Genome Institute"/>
            <person name="Copeland A."/>
            <person name="Lucas S."/>
            <person name="Lapidus A."/>
            <person name="Barry K."/>
            <person name="Detter J.C."/>
            <person name="Glavina del Rio T."/>
            <person name="Hammon N."/>
            <person name="Israni S."/>
            <person name="Dalin E."/>
            <person name="Tice H."/>
            <person name="Pitluck S."/>
            <person name="Brettin T."/>
            <person name="Bruce D."/>
            <person name="Han C."/>
            <person name="Tapia R."/>
            <person name="Gilna P."/>
            <person name="Kiss H."/>
            <person name="Schmutz J."/>
            <person name="Larimer F."/>
            <person name="Land M."/>
            <person name="Hauser L."/>
            <person name="Kyrpides N."/>
            <person name="Lykidis A."/>
            <person name="Richardson P."/>
        </authorList>
    </citation>
    <scope>NUCLEOTIDE SEQUENCE [LARGE SCALE GENOMIC DNA]</scope>
    <source>
        <strain evidence="4">OS217 / ATCC BAA-1090 / DSM 15013</strain>
    </source>
</reference>
<dbReference type="InterPro" id="IPR038610">
    <property type="entry name" value="FliK-like_C_sf"/>
</dbReference>
<dbReference type="STRING" id="318161.Sden_3635"/>
<feature type="domain" description="Flagellar hook-length control protein-like C-terminal" evidence="2">
    <location>
        <begin position="320"/>
        <end position="400"/>
    </location>
</feature>
<dbReference type="CDD" id="cd17470">
    <property type="entry name" value="T3SS_Flik_C"/>
    <property type="match status" value="1"/>
</dbReference>
<feature type="compositionally biased region" description="Polar residues" evidence="1">
    <location>
        <begin position="9"/>
        <end position="23"/>
    </location>
</feature>
<dbReference type="KEGG" id="sdn:Sden_3635"/>
<dbReference type="Gene3D" id="3.30.750.140">
    <property type="match status" value="1"/>
</dbReference>
<dbReference type="RefSeq" id="WP_011498049.1">
    <property type="nucleotide sequence ID" value="NC_007954.1"/>
</dbReference>
<dbReference type="EMBL" id="CP000302">
    <property type="protein sequence ID" value="ABE56910.1"/>
    <property type="molecule type" value="Genomic_DNA"/>
</dbReference>
<evidence type="ECO:0000259" key="2">
    <source>
        <dbReference type="Pfam" id="PF02120"/>
    </source>
</evidence>
<proteinExistence type="predicted"/>
<dbReference type="AlphaFoldDB" id="Q12I16"/>
<dbReference type="PANTHER" id="PTHR37533">
    <property type="entry name" value="FLAGELLAR HOOK-LENGTH CONTROL PROTEIN"/>
    <property type="match status" value="1"/>
</dbReference>
<protein>
    <submittedName>
        <fullName evidence="3">Flagellar hook-length control protein</fullName>
    </submittedName>
</protein>
<keyword evidence="4" id="KW-1185">Reference proteome</keyword>
<dbReference type="InterPro" id="IPR052563">
    <property type="entry name" value="FliK"/>
</dbReference>
<dbReference type="HOGENOM" id="CLU_625414_0_0_6"/>
<sequence length="438" mass="46121">MISDVLGSRSLTTELGLQSNNKPQGKPSAEQGAFASFANDRANEAKRASVSKPQTGNVEAQEPQSMELESSTQAPLAAAPQTAAQLSTTQMPVWTQAAMASATSLDGQTLATVTGFGTKTAADFNTQVQTVAQSTTQAMAQTVAQSSTQNSIQASVLAMPINADMLTRMPSKKSSSMQALHPQSGLAAVMGHSVSAGAQTERSGITFSDALMPSPAVSTGATSITSLAADKRFAEQRWSNGIGATAKESSILTTVAQGLAPQTIGSTVLADSSDNQTQLFTQMLARGGTAPSVSQWGPVPVNMAGSLSQQAQDMLTPLREQLRFQIDQQIKHAEIRLDPPELGKLELNIRLDGDKLQVQMHAANPAVREALLSGLDRLRADLAQEYGGSLDVDVGHNGASDKQNPQQHEGRMLASQVENFELPQARQTSSDNQLNLLA</sequence>
<feature type="compositionally biased region" description="Low complexity" evidence="1">
    <location>
        <begin position="71"/>
        <end position="83"/>
    </location>
</feature>
<dbReference type="PANTHER" id="PTHR37533:SF2">
    <property type="entry name" value="FLAGELLAR HOOK-LENGTH CONTROL PROTEIN"/>
    <property type="match status" value="1"/>
</dbReference>
<feature type="compositionally biased region" description="Polar residues" evidence="1">
    <location>
        <begin position="51"/>
        <end position="70"/>
    </location>
</feature>
<keyword evidence="3" id="KW-0282">Flagellum</keyword>
<accession>Q12I16</accession>
<dbReference type="Proteomes" id="UP000001982">
    <property type="component" value="Chromosome"/>
</dbReference>
<keyword evidence="3" id="KW-0969">Cilium</keyword>
<evidence type="ECO:0000313" key="3">
    <source>
        <dbReference type="EMBL" id="ABE56910.1"/>
    </source>
</evidence>
<dbReference type="InterPro" id="IPR021136">
    <property type="entry name" value="Flagellar_hook_control-like_C"/>
</dbReference>
<dbReference type="eggNOG" id="COG3144">
    <property type="taxonomic scope" value="Bacteria"/>
</dbReference>
<gene>
    <name evidence="3" type="ordered locus">Sden_3635</name>
</gene>
<keyword evidence="3" id="KW-0966">Cell projection</keyword>
<feature type="region of interest" description="Disordered" evidence="1">
    <location>
        <begin position="1"/>
        <end position="83"/>
    </location>
</feature>
<organism evidence="3 4">
    <name type="scientific">Shewanella denitrificans (strain OS217 / ATCC BAA-1090 / DSM 15013)</name>
    <dbReference type="NCBI Taxonomy" id="318161"/>
    <lineage>
        <taxon>Bacteria</taxon>
        <taxon>Pseudomonadati</taxon>
        <taxon>Pseudomonadota</taxon>
        <taxon>Gammaproteobacteria</taxon>
        <taxon>Alteromonadales</taxon>
        <taxon>Shewanellaceae</taxon>
        <taxon>Shewanella</taxon>
    </lineage>
</organism>